<dbReference type="GO" id="GO:0045747">
    <property type="term" value="P:positive regulation of Notch signaling pathway"/>
    <property type="evidence" value="ECO:0007669"/>
    <property type="project" value="TreeGrafter"/>
</dbReference>
<comment type="function">
    <text evidence="6">Protein O-glucosyltransferase. Catalyzes the reaction that attaches glucose through an O-glycosidic linkage to a conserved serine residue found in the consensus sequence C-X-S-X-[PA]-C in epidermal growth factor-like repeats. Regulates Notch signaling by glucosylating Notch in the ER, glucosylation is required for the correct folding and cleavage of Notch.</text>
</comment>
<reference evidence="9 11" key="1">
    <citation type="journal article" date="2018" name="Gigascience">
        <title>Genomes of trombidid mites reveal novel predicted allergens and laterally-transferred genes associated with secondary metabolism.</title>
        <authorList>
            <person name="Dong X."/>
            <person name="Chaisiri K."/>
            <person name="Xia D."/>
            <person name="Armstrong S.D."/>
            <person name="Fang Y."/>
            <person name="Donnelly M.J."/>
            <person name="Kadowaki T."/>
            <person name="McGarry J.W."/>
            <person name="Darby A.C."/>
            <person name="Makepeace B.L."/>
        </authorList>
    </citation>
    <scope>NUCLEOTIDE SEQUENCE [LARGE SCALE GENOMIC DNA]</scope>
    <source>
        <strain evidence="9">UoL-WK</strain>
    </source>
</reference>
<comment type="caution">
    <text evidence="9">The sequence shown here is derived from an EMBL/GenBank/DDBJ whole genome shotgun (WGS) entry which is preliminary data.</text>
</comment>
<dbReference type="Pfam" id="PF05686">
    <property type="entry name" value="Glyco_transf_90"/>
    <property type="match status" value="1"/>
</dbReference>
<dbReference type="PANTHER" id="PTHR12203:SF35">
    <property type="entry name" value="PROTEIN O-GLUCOSYLTRANSFERASE 1"/>
    <property type="match status" value="1"/>
</dbReference>
<evidence type="ECO:0000313" key="9">
    <source>
        <dbReference type="EMBL" id="RWS14624.1"/>
    </source>
</evidence>
<dbReference type="PANTHER" id="PTHR12203">
    <property type="entry name" value="KDEL LYS-ASP-GLU-LEU CONTAINING - RELATED"/>
    <property type="match status" value="1"/>
</dbReference>
<keyword evidence="4" id="KW-0328">Glycosyltransferase</keyword>
<feature type="signal peptide" evidence="7">
    <location>
        <begin position="1"/>
        <end position="18"/>
    </location>
</feature>
<name>A0A443RH87_9ACAR</name>
<evidence type="ECO:0000256" key="4">
    <source>
        <dbReference type="ARBA" id="ARBA00022676"/>
    </source>
</evidence>
<dbReference type="GO" id="GO:0035252">
    <property type="term" value="F:UDP-xylosyltransferase activity"/>
    <property type="evidence" value="ECO:0007669"/>
    <property type="project" value="TreeGrafter"/>
</dbReference>
<dbReference type="GO" id="GO:0035251">
    <property type="term" value="F:UDP-glucosyltransferase activity"/>
    <property type="evidence" value="ECO:0007669"/>
    <property type="project" value="TreeGrafter"/>
</dbReference>
<comment type="pathway">
    <text evidence="2">Protein modification; protein glycosylation.</text>
</comment>
<dbReference type="InterPro" id="IPR051091">
    <property type="entry name" value="O-Glucosyltr/Glycosyltrsf_90"/>
</dbReference>
<dbReference type="InterPro" id="IPR006598">
    <property type="entry name" value="CAP10"/>
</dbReference>
<evidence type="ECO:0000256" key="7">
    <source>
        <dbReference type="SAM" id="SignalP"/>
    </source>
</evidence>
<dbReference type="GO" id="GO:0005788">
    <property type="term" value="C:endoplasmic reticulum lumen"/>
    <property type="evidence" value="ECO:0007669"/>
    <property type="project" value="UniProtKB-SubCell"/>
</dbReference>
<reference evidence="9" key="2">
    <citation type="submission" date="2018-11" db="EMBL/GenBank/DDBJ databases">
        <title>Trombidioid mite genomics.</title>
        <authorList>
            <person name="Dong X."/>
        </authorList>
    </citation>
    <scope>NUCLEOTIDE SEQUENCE</scope>
    <source>
        <strain evidence="9">UoL-WK</strain>
    </source>
</reference>
<feature type="domain" description="Glycosyl transferase CAP10" evidence="8">
    <location>
        <begin position="158"/>
        <end position="408"/>
    </location>
</feature>
<dbReference type="EMBL" id="NCKU01000663">
    <property type="protein sequence ID" value="RWS14624.1"/>
    <property type="molecule type" value="Genomic_DNA"/>
</dbReference>
<sequence length="423" mass="49902">MHAFRTVLCFYFVFVSKSVKNSENSGESNDFTPRFQRESIEEHEKQKYAKDGDLEKWRSETEFDSRKFANFFESIKNAENAFQKCEETVENGCDCFEQQIDSDLRPFQSGINFELIESSKARGVHYQVISHKLYRQKSCMFPLRCKGIEHFLLDLIHSLNDSEFVFNVHDWPQVHKSRGKPLPVFSFSKDTENYNDIIYPAWSFWSGGPAIDGHPMGIGRWDLLRSSISKNSPNWEMKKPIAFFRGSRTSSERDPLIYLSRKNPDIIEARYTKNQAWRSKADTLGDEPASIVSFEHHCVYKYLFNLRGVAASFRHRHLFLCKSVVLNVESTWIEFYYNQLKPWIHYIPIEKDLSNVEETLEFLLSNDAIAEKIALNGFNFIWNHLTLETVQCYWKKLIHRYQKLLKYKPTHSNDFIEIKRDNK</sequence>
<comment type="similarity">
    <text evidence="3">Belongs to the glycosyltransferase 90 family.</text>
</comment>
<evidence type="ECO:0000256" key="3">
    <source>
        <dbReference type="ARBA" id="ARBA00010118"/>
    </source>
</evidence>
<dbReference type="STRING" id="1965070.A0A443RH87"/>
<dbReference type="OrthoDB" id="202415at2759"/>
<evidence type="ECO:0000259" key="8">
    <source>
        <dbReference type="SMART" id="SM00672"/>
    </source>
</evidence>
<organism evidence="9 11">
    <name type="scientific">Dinothrombium tinctorium</name>
    <dbReference type="NCBI Taxonomy" id="1965070"/>
    <lineage>
        <taxon>Eukaryota</taxon>
        <taxon>Metazoa</taxon>
        <taxon>Ecdysozoa</taxon>
        <taxon>Arthropoda</taxon>
        <taxon>Chelicerata</taxon>
        <taxon>Arachnida</taxon>
        <taxon>Acari</taxon>
        <taxon>Acariformes</taxon>
        <taxon>Trombidiformes</taxon>
        <taxon>Prostigmata</taxon>
        <taxon>Anystina</taxon>
        <taxon>Parasitengona</taxon>
        <taxon>Trombidioidea</taxon>
        <taxon>Trombidiidae</taxon>
        <taxon>Dinothrombium</taxon>
    </lineage>
</organism>
<comment type="subcellular location">
    <subcellularLocation>
        <location evidence="1">Endoplasmic reticulum lumen</location>
    </subcellularLocation>
</comment>
<feature type="chain" id="PRO_5033430965" description="Glycosyl transferase CAP10 domain-containing protein" evidence="7">
    <location>
        <begin position="19"/>
        <end position="423"/>
    </location>
</feature>
<evidence type="ECO:0000313" key="11">
    <source>
        <dbReference type="Proteomes" id="UP000285301"/>
    </source>
</evidence>
<dbReference type="EMBL" id="NCKU01000662">
    <property type="protein sequence ID" value="RWS14627.1"/>
    <property type="molecule type" value="Genomic_DNA"/>
</dbReference>
<protein>
    <recommendedName>
        <fullName evidence="8">Glycosyl transferase CAP10 domain-containing protein</fullName>
    </recommendedName>
</protein>
<keyword evidence="5" id="KW-0808">Transferase</keyword>
<evidence type="ECO:0000313" key="10">
    <source>
        <dbReference type="EMBL" id="RWS14627.1"/>
    </source>
</evidence>
<dbReference type="SMART" id="SM00672">
    <property type="entry name" value="CAP10"/>
    <property type="match status" value="1"/>
</dbReference>
<evidence type="ECO:0000256" key="1">
    <source>
        <dbReference type="ARBA" id="ARBA00004319"/>
    </source>
</evidence>
<gene>
    <name evidence="9" type="ORF">B4U79_01221</name>
    <name evidence="10" type="ORF">B4U79_09727</name>
</gene>
<evidence type="ECO:0000256" key="2">
    <source>
        <dbReference type="ARBA" id="ARBA00004922"/>
    </source>
</evidence>
<keyword evidence="7" id="KW-0732">Signal</keyword>
<accession>A0A443RH87</accession>
<keyword evidence="11" id="KW-1185">Reference proteome</keyword>
<evidence type="ECO:0000256" key="6">
    <source>
        <dbReference type="ARBA" id="ARBA00045690"/>
    </source>
</evidence>
<dbReference type="AlphaFoldDB" id="A0A443RH87"/>
<dbReference type="GO" id="GO:0006493">
    <property type="term" value="P:protein O-linked glycosylation"/>
    <property type="evidence" value="ECO:0007669"/>
    <property type="project" value="TreeGrafter"/>
</dbReference>
<evidence type="ECO:0000256" key="5">
    <source>
        <dbReference type="ARBA" id="ARBA00022679"/>
    </source>
</evidence>
<proteinExistence type="inferred from homology"/>
<dbReference type="Proteomes" id="UP000285301">
    <property type="component" value="Unassembled WGS sequence"/>
</dbReference>